<dbReference type="InterPro" id="IPR015919">
    <property type="entry name" value="Cadherin-like_sf"/>
</dbReference>
<feature type="disulfide bond" evidence="21">
    <location>
        <begin position="1858"/>
        <end position="1867"/>
    </location>
</feature>
<dbReference type="Gene3D" id="1.20.1070.10">
    <property type="entry name" value="Rhodopsin 7-helix transmembrane proteins"/>
    <property type="match status" value="1"/>
</dbReference>
<accession>A0A3Q3NGM6</accession>
<feature type="disulfide bond" evidence="21">
    <location>
        <begin position="1896"/>
        <end position="1905"/>
    </location>
</feature>
<dbReference type="Proteomes" id="UP000261640">
    <property type="component" value="Unplaced"/>
</dbReference>
<feature type="disulfide bond" evidence="22">
    <location>
        <begin position="1961"/>
        <end position="1973"/>
    </location>
</feature>
<evidence type="ECO:0000259" key="30">
    <source>
        <dbReference type="PROSITE" id="PS50268"/>
    </source>
</evidence>
<sequence>MDFSQTFWFYCLFLPPLSGRFDRSSPLLSDALKFASGSVLFNASAGPGWSYNIDRDLTPASVRRFVHIQKRTGIVFLSAETVCTSRRRNSVPVYVQVRSQTDPHEFMLLRLRLVLHSQVCVIRPGGSPAELRSKVQDHLPHFLRRNKHFEISCAVKGRKKSPSDGLIPVCALDAVCALLDTRSLHAPTLVHLELRQAPPVVTQAFPERIRRAAVNSGPQFQLPNYQVSVPENEPAGTRVITLKALDGDPGDAGRVEYYMEALFDSRSNDYFQIDLQTGGVSTLRPLDREVKDTHVFRVIATDNGEPKLSSMAYLTITVSDTNDHTPVFEQTEYRVSLRENVEAGFEVLTIRATDGDAPSNANMVYRIVNEQNSAAFRINSRTGLVQIMKRPDRENIPQYRLIVEASDQGRDPGPRSSTATVFISVEDENDNFPQFIQKRYVIQVLESMAVNTRVIQVEATDLDEGDNGKIHYTIISGNVRGQFYIHSLTGIIDLVSPLDYETVREYNLWIKAQDGGRPPLINGTGLVVIQVVDVNDNAPMFVSTPFQATVLESAVVGHSVIHIQAIDTDSGNNCQLEYQLIDVVPGFPFTINNSTGWVMVSAELDREATEFYTFGVEAVDHGVPAMSSSASVTVTILDVNDNVPTFTQSLYNVKINEDTAVGTSVLLLSAIDRDANSIVTYQISTGNTRNRFSITSLSTGGLITLALPLDYKQDRQYVLTVTASDGMRQDMAQVYVNVTDANTHRPVFQSTNYQVTLSEDRPIGSTVVVISATDEDTGENARISYAMEDNVPQFKIHPETGAITTQTDIDYEGQASYTLAIIANDHGVPQKSDTTYVEIIVLDANDNAPQFLQDLYQGSVFEDAPIYTSVLQISASDRDSGANGRVSYTFHGGDDGDGDFIVEPYSGIIRTARKLDRENVAVYRLRAVAVDKGVPPFRTTVEIQVSLQDINDNAPVFTKDEMDVYVMENSPVGSVVARIAAVDPDEGSNAQILFQIMEGNVPEVFQLDMFNGDLVALADLDYELKSKYTITVQATSAPLVSRAVVHIHLLDVNDNMPVLQDFDIVFNNYVTNQSDTFPAGVIGLVPARDPDVTDKLTFSFLEGNELNLLILNHASGELQISRDLKNNRPLEASMKIQVSDGVHQVTAACLLRVVIITDDMLANSVTVRLDNMSQRHFLSPLLSQFVDAVAAVLSTHRDQVFIFNIQNDSHVEGKVLNVTLAVMRLSEGHDDLSGSFLSSETLQEEIYLNRSLLAMLSSQQVLPFDDNVCLREPCENYMKCVSVLSFHSSSAFTASDSLLFRSIQPVGGLRCRCPPGFTGESCEAEIDLCYSSPCLNGGTCHSTEGGFSCQCPLAYTGERCQVDSGSGHCVSGVCKNGGRCVNLQVGGFVCRCPDGEFQTAYCEETSRSFPRRSFVTYRGLRQRFHFHLSLSFVTRDRDALLLYNGRFNHKHDFIALEIVNEQIQFTFSAGGNTTTVETFVEGGVSDGEWHRVHLHYYNKVSVGRLGVSLGPSGEKMAVVAVDDCDVEVATGFSSLLRNYSCGAQRGQTGLKKSMDLTGPLLLGGVPDLPEDFPVRSQDFEGCIRDLNIDGQQVDMARFIANNGTHAGCLVKQDFCSRTSCLNGGVCVNRWNSYSCRCPLGFGGKTCEQVVSNPLKFNGEAVMWWAEPQVTISVPWYLGLMFRTRHRAGTLLQVEAGPSSRIQLLLSSSHLRLQVFLGVKRVALLDFHQTRVDDGEWHHVLMELKSSKDGKDIKYMAEVSLDYSLFQRSVEIGNELPGLRLKSLFVGGLKKKNGSVVNGWRGCIQGVRMGETKLANADLRGGQRLGVEDGCDVVDSCSSAVCPPHSHCKDVWAGHTCTCQPGFFGRDCVDVCLLNPCQHNSTCIHQPTSPCGYRCHCGDGYHGDYCQSSVPCARGWWGGPVCGPCDCDVSKGFNRDCNKTTGECSCKENYFRPDGSDSCLPCDCFQLGSLSRICDSQTGQCLCKTGVVGRQCNTCDNPYAEVTSRGCVVVYDVCPRAFETGLWWPRTRFSQPAAVRCPRGSAGENTLLTINILHYPQLGWLRPDLFNCTLLSFRQLHSQEEEFQRNVSRLDGERSRSIAVKLQEATNQTAARYGSDQQVAFSLLSLLLQYESQQQGFNMSAMQDRHFHQNIIQTSSALLDLNDDLPQVQRSEGGASHLLRSFELYAENLARNVRKTYLKPFITLTPNIIFSVDLLDSSRTKPRLSEIQAGLPDDLQAAVDFPVFHSHDDGKTATGVTNRKRDPPGDVSQTASPRAASSKSKRHTETPSSPLVIVLIVYRTLGDLLPLIIVHCDLISLCLWNRPNCRSVINTPVVTTVVYNEGDSWPLPLDQPITLQFRLFEREGRVRPRCVVWTDSAWVNGSSSWSSTGCYLISRNLTHVTCRCVQASTVAVVMDISRREHVDVLPLKLATFTSLSSSLIFLLATFILLIILTNLRSNLRSIHLNQVTSVFLSQLVFLLFIDHTENQSLCTLAAILLHYCCMCSFCWMLVEELHVYRVMTEIRDIDRRHMTFYYTIGWGLPAVITGLSVGLDPGGFGSSEFCWLSVQDSVMWSIVGPFTAILMVCLSSLRSAILLLLLLSASWLSGVMAINTDVISFHYLFCIFTCLQVNSPSPQTRVCTCSVKY</sequence>
<dbReference type="InterPro" id="IPR000832">
    <property type="entry name" value="GPCR_2_secretin-like"/>
</dbReference>
<keyword evidence="5" id="KW-1003">Cell membrane</keyword>
<evidence type="ECO:0000256" key="4">
    <source>
        <dbReference type="ARBA" id="ARBA00022473"/>
    </source>
</evidence>
<dbReference type="GO" id="GO:0004930">
    <property type="term" value="F:G protein-coupled receptor activity"/>
    <property type="evidence" value="ECO:0007669"/>
    <property type="project" value="UniProtKB-KW"/>
</dbReference>
<feature type="transmembrane region" description="Helical" evidence="24">
    <location>
        <begin position="2463"/>
        <end position="2480"/>
    </location>
</feature>
<feature type="transmembrane region" description="Helical" evidence="24">
    <location>
        <begin position="2569"/>
        <end position="2588"/>
    </location>
</feature>
<dbReference type="InterPro" id="IPR001791">
    <property type="entry name" value="Laminin_G"/>
</dbReference>
<feature type="domain" description="GAIN-B" evidence="28">
    <location>
        <begin position="2241"/>
        <end position="2419"/>
    </location>
</feature>
<evidence type="ECO:0000256" key="1">
    <source>
        <dbReference type="ARBA" id="ARBA00002066"/>
    </source>
</evidence>
<dbReference type="FunFam" id="2.10.25.10:FF:000011">
    <property type="entry name" value="Cadherin EGF LAG seven-pass G-type receptor"/>
    <property type="match status" value="1"/>
</dbReference>
<feature type="domain" description="EGF-like" evidence="26">
    <location>
        <begin position="1832"/>
        <end position="1868"/>
    </location>
</feature>
<keyword evidence="15" id="KW-0675">Receptor</keyword>
<dbReference type="PROSITE" id="PS00022">
    <property type="entry name" value="EGF_1"/>
    <property type="match status" value="5"/>
</dbReference>
<dbReference type="InterPro" id="IPR002126">
    <property type="entry name" value="Cadherin-like_dom"/>
</dbReference>
<dbReference type="GO" id="GO:1901222">
    <property type="term" value="P:regulation of non-canonical NF-kappaB signal transduction"/>
    <property type="evidence" value="ECO:0007669"/>
    <property type="project" value="UniProtKB-ARBA"/>
</dbReference>
<evidence type="ECO:0000256" key="19">
    <source>
        <dbReference type="ARBA" id="ARBA00023292"/>
    </source>
</evidence>
<evidence type="ECO:0000256" key="3">
    <source>
        <dbReference type="ARBA" id="ARBA00010933"/>
    </source>
</evidence>
<dbReference type="SMART" id="SM00112">
    <property type="entry name" value="CA"/>
    <property type="match status" value="8"/>
</dbReference>
<evidence type="ECO:0000259" key="28">
    <source>
        <dbReference type="PROSITE" id="PS50221"/>
    </source>
</evidence>
<feature type="domain" description="Laminin G" evidence="25">
    <location>
        <begin position="1651"/>
        <end position="1830"/>
    </location>
</feature>
<dbReference type="GO" id="GO:0005509">
    <property type="term" value="F:calcium ion binding"/>
    <property type="evidence" value="ECO:0007669"/>
    <property type="project" value="UniProtKB-UniRule"/>
</dbReference>
<dbReference type="GO" id="GO:0007166">
    <property type="term" value="P:cell surface receptor signaling pathway"/>
    <property type="evidence" value="ECO:0007669"/>
    <property type="project" value="InterPro"/>
</dbReference>
<dbReference type="CDD" id="cd00054">
    <property type="entry name" value="EGF_CA"/>
    <property type="match status" value="5"/>
</dbReference>
<feature type="transmembrane region" description="Helical" evidence="24">
    <location>
        <begin position="2530"/>
        <end position="2549"/>
    </location>
</feature>
<dbReference type="InterPro" id="IPR057244">
    <property type="entry name" value="GAIN_B"/>
</dbReference>
<evidence type="ECO:0000256" key="11">
    <source>
        <dbReference type="ARBA" id="ARBA00022989"/>
    </source>
</evidence>
<dbReference type="FunFam" id="2.60.40.60:FF:000013">
    <property type="entry name" value="Cadherin EGF LAG seven-pass G-type receptor"/>
    <property type="match status" value="1"/>
</dbReference>
<feature type="domain" description="Cadherin" evidence="30">
    <location>
        <begin position="958"/>
        <end position="1059"/>
    </location>
</feature>
<dbReference type="InterPro" id="IPR001881">
    <property type="entry name" value="EGF-like_Ca-bd_dom"/>
</dbReference>
<feature type="transmembrane region" description="Helical" evidence="24">
    <location>
        <begin position="2428"/>
        <end position="2451"/>
    </location>
</feature>
<evidence type="ECO:0000256" key="13">
    <source>
        <dbReference type="ARBA" id="ARBA00023136"/>
    </source>
</evidence>
<dbReference type="PRINTS" id="PR00205">
    <property type="entry name" value="CADHERIN"/>
</dbReference>
<evidence type="ECO:0000256" key="17">
    <source>
        <dbReference type="ARBA" id="ARBA00023224"/>
    </source>
</evidence>
<dbReference type="STRING" id="205130.ENSMAMP00000031749"/>
<evidence type="ECO:0000256" key="6">
    <source>
        <dbReference type="ARBA" id="ARBA00022536"/>
    </source>
</evidence>
<comment type="caution">
    <text evidence="21">Lacks conserved residue(s) required for the propagation of feature annotation.</text>
</comment>
<dbReference type="GO" id="GO:0009653">
    <property type="term" value="P:anatomical structure morphogenesis"/>
    <property type="evidence" value="ECO:0007669"/>
    <property type="project" value="UniProtKB-ARBA"/>
</dbReference>
<dbReference type="PROSITE" id="PS01248">
    <property type="entry name" value="EGF_LAM_1"/>
    <property type="match status" value="1"/>
</dbReference>
<dbReference type="SUPFAM" id="SSF49313">
    <property type="entry name" value="Cadherin-like"/>
    <property type="match status" value="9"/>
</dbReference>
<dbReference type="Gene3D" id="2.10.25.10">
    <property type="entry name" value="Laminin"/>
    <property type="match status" value="6"/>
</dbReference>
<dbReference type="GeneTree" id="ENSGT00940000159839"/>
<dbReference type="Pfam" id="PF02210">
    <property type="entry name" value="Laminin_G_2"/>
    <property type="match status" value="2"/>
</dbReference>
<dbReference type="InterPro" id="IPR056286">
    <property type="entry name" value="Cadherin_CELSR1-3_9th"/>
</dbReference>
<feature type="domain" description="Laminin EGF-like" evidence="27">
    <location>
        <begin position="1961"/>
        <end position="2008"/>
    </location>
</feature>
<dbReference type="InterPro" id="IPR000203">
    <property type="entry name" value="GPS"/>
</dbReference>
<dbReference type="InterPro" id="IPR046338">
    <property type="entry name" value="GAIN_dom_sf"/>
</dbReference>
<dbReference type="InterPro" id="IPR032471">
    <property type="entry name" value="AGRL2-4_GAIN_subdom_A"/>
</dbReference>
<dbReference type="Gene3D" id="2.170.300.10">
    <property type="entry name" value="Tie2 ligand-binding domain superfamily"/>
    <property type="match status" value="1"/>
</dbReference>
<evidence type="ECO:0000256" key="5">
    <source>
        <dbReference type="ARBA" id="ARBA00022475"/>
    </source>
</evidence>
<dbReference type="PANTHER" id="PTHR24026:SF36">
    <property type="entry name" value="CADHERIN EGF LAG SEVEN-PASS G-TYPE RECEPTOR 1"/>
    <property type="match status" value="1"/>
</dbReference>
<dbReference type="GO" id="GO:0007156">
    <property type="term" value="P:homophilic cell adhesion via plasma membrane adhesion molecules"/>
    <property type="evidence" value="ECO:0007669"/>
    <property type="project" value="InterPro"/>
</dbReference>
<evidence type="ECO:0000256" key="12">
    <source>
        <dbReference type="ARBA" id="ARBA00023040"/>
    </source>
</evidence>
<feature type="disulfide bond" evidence="22">
    <location>
        <begin position="1982"/>
        <end position="1991"/>
    </location>
</feature>
<feature type="domain" description="Cadherin" evidence="30">
    <location>
        <begin position="749"/>
        <end position="851"/>
    </location>
</feature>
<evidence type="ECO:0000313" key="32">
    <source>
        <dbReference type="Proteomes" id="UP000261640"/>
    </source>
</evidence>
<dbReference type="PROSITE" id="PS00010">
    <property type="entry name" value="ASX_HYDROXYL"/>
    <property type="match status" value="1"/>
</dbReference>
<dbReference type="Pfam" id="PF00028">
    <property type="entry name" value="Cadherin"/>
    <property type="match status" value="8"/>
</dbReference>
<evidence type="ECO:0000256" key="2">
    <source>
        <dbReference type="ARBA" id="ARBA00004651"/>
    </source>
</evidence>
<dbReference type="PROSITE" id="PS50025">
    <property type="entry name" value="LAM_G_DOMAIN"/>
    <property type="match status" value="2"/>
</dbReference>
<dbReference type="Gene3D" id="2.60.220.50">
    <property type="match status" value="1"/>
</dbReference>
<evidence type="ECO:0000259" key="25">
    <source>
        <dbReference type="PROSITE" id="PS50025"/>
    </source>
</evidence>
<comment type="function">
    <text evidence="1">Receptor that may have an important role in cell/cell signaling during nervous system formation.</text>
</comment>
<dbReference type="Gene3D" id="4.10.1240.10">
    <property type="entry name" value="GPCR, family 2, extracellular hormone receptor domain"/>
    <property type="match status" value="1"/>
</dbReference>
<keyword evidence="13 24" id="KW-0472">Membrane</keyword>
<dbReference type="SMART" id="SM00282">
    <property type="entry name" value="LamG"/>
    <property type="match status" value="2"/>
</dbReference>
<keyword evidence="6 21" id="KW-0245">EGF-like domain</keyword>
<evidence type="ECO:0000256" key="23">
    <source>
        <dbReference type="SAM" id="MobiDB-lite"/>
    </source>
</evidence>
<dbReference type="PROSITE" id="PS50268">
    <property type="entry name" value="CADHERIN_2"/>
    <property type="match status" value="8"/>
</dbReference>
<dbReference type="Pfam" id="PF00002">
    <property type="entry name" value="7tm_2"/>
    <property type="match status" value="1"/>
</dbReference>
<dbReference type="InterPro" id="IPR000152">
    <property type="entry name" value="EGF-type_Asp/Asn_hydroxyl_site"/>
</dbReference>
<feature type="disulfide bond" evidence="21">
    <location>
        <begin position="1637"/>
        <end position="1646"/>
    </location>
</feature>
<name>A0A3Q3NGM6_9TELE</name>
<dbReference type="SMART" id="SM00181">
    <property type="entry name" value="EGF"/>
    <property type="match status" value="6"/>
</dbReference>
<evidence type="ECO:0000256" key="10">
    <source>
        <dbReference type="ARBA" id="ARBA00022837"/>
    </source>
</evidence>
<keyword evidence="4" id="KW-0217">Developmental protein</keyword>
<feature type="domain" description="Cadherin" evidence="30">
    <location>
        <begin position="647"/>
        <end position="748"/>
    </location>
</feature>
<dbReference type="InterPro" id="IPR013320">
    <property type="entry name" value="ConA-like_dom_sf"/>
</dbReference>
<dbReference type="FunFam" id="2.60.40.60:FF:000044">
    <property type="entry name" value="Cadherin, EGF LAG seven-pass G-type receptor 3"/>
    <property type="match status" value="1"/>
</dbReference>
<dbReference type="FunFam" id="2.60.40.60:FF:000038">
    <property type="entry name" value="Cadherin EGF LAG seven-pass G-type receptor 3"/>
    <property type="match status" value="1"/>
</dbReference>
<keyword evidence="16" id="KW-0325">Glycoprotein</keyword>
<evidence type="ECO:0000256" key="8">
    <source>
        <dbReference type="ARBA" id="ARBA00022729"/>
    </source>
</evidence>
<dbReference type="InParanoid" id="A0A3Q3NGM6"/>
<dbReference type="PROSITE" id="PS01186">
    <property type="entry name" value="EGF_2"/>
    <property type="match status" value="3"/>
</dbReference>
<evidence type="ECO:0000256" key="14">
    <source>
        <dbReference type="ARBA" id="ARBA00023157"/>
    </source>
</evidence>
<dbReference type="Ensembl" id="ENSMAMT00000032580.2">
    <property type="protein sequence ID" value="ENSMAMP00000031749.2"/>
    <property type="gene ID" value="ENSMAMG00000021373.2"/>
</dbReference>
<feature type="region of interest" description="Disordered" evidence="23">
    <location>
        <begin position="2245"/>
        <end position="2284"/>
    </location>
</feature>
<reference evidence="31" key="2">
    <citation type="submission" date="2025-09" db="UniProtKB">
        <authorList>
            <consortium name="Ensembl"/>
        </authorList>
    </citation>
    <scope>IDENTIFICATION</scope>
</reference>
<dbReference type="FunFam" id="2.60.40.60:FF:000029">
    <property type="entry name" value="Cadherin EGF LAG seven-pass G-type receptor 3"/>
    <property type="match status" value="1"/>
</dbReference>
<keyword evidence="14 21" id="KW-1015">Disulfide bond</keyword>
<dbReference type="FunFam" id="2.60.40.60:FF:000023">
    <property type="entry name" value="Cadherin EGF LAG seven-pass G-type receptor 3"/>
    <property type="match status" value="2"/>
</dbReference>
<feature type="transmembrane region" description="Helical" evidence="24">
    <location>
        <begin position="2595"/>
        <end position="2620"/>
    </location>
</feature>
<dbReference type="SUPFAM" id="SSF57196">
    <property type="entry name" value="EGF/Laminin"/>
    <property type="match status" value="2"/>
</dbReference>
<keyword evidence="11 24" id="KW-1133">Transmembrane helix</keyword>
<organism evidence="31 32">
    <name type="scientific">Mastacembelus armatus</name>
    <name type="common">zig-zag eel</name>
    <dbReference type="NCBI Taxonomy" id="205130"/>
    <lineage>
        <taxon>Eukaryota</taxon>
        <taxon>Metazoa</taxon>
        <taxon>Chordata</taxon>
        <taxon>Craniata</taxon>
        <taxon>Vertebrata</taxon>
        <taxon>Euteleostomi</taxon>
        <taxon>Actinopterygii</taxon>
        <taxon>Neopterygii</taxon>
        <taxon>Teleostei</taxon>
        <taxon>Neoteleostei</taxon>
        <taxon>Acanthomorphata</taxon>
        <taxon>Anabantaria</taxon>
        <taxon>Synbranchiformes</taxon>
        <taxon>Mastacembelidae</taxon>
        <taxon>Mastacembelus</taxon>
    </lineage>
</organism>
<keyword evidence="10 20" id="KW-0106">Calcium</keyword>
<dbReference type="PRINTS" id="PR00249">
    <property type="entry name" value="GPCRSECRETIN"/>
</dbReference>
<dbReference type="SMART" id="SM00303">
    <property type="entry name" value="GPS"/>
    <property type="match status" value="1"/>
</dbReference>
<feature type="domain" description="EGF-like" evidence="26">
    <location>
        <begin position="1869"/>
        <end position="1906"/>
    </location>
</feature>
<dbReference type="SUPFAM" id="SSF49899">
    <property type="entry name" value="Concanavalin A-like lectins/glucanases"/>
    <property type="match status" value="2"/>
</dbReference>
<feature type="domain" description="Cadherin" evidence="30">
    <location>
        <begin position="852"/>
        <end position="957"/>
    </location>
</feature>
<feature type="domain" description="EGF-like" evidence="26">
    <location>
        <begin position="1365"/>
        <end position="1403"/>
    </location>
</feature>
<feature type="disulfide bond" evidence="21">
    <location>
        <begin position="1351"/>
        <end position="1360"/>
    </location>
</feature>
<dbReference type="CDD" id="cd11304">
    <property type="entry name" value="Cadherin_repeat"/>
    <property type="match status" value="8"/>
</dbReference>
<dbReference type="Gene3D" id="2.60.120.200">
    <property type="match status" value="2"/>
</dbReference>
<comment type="subcellular location">
    <subcellularLocation>
        <location evidence="2">Cell membrane</location>
        <topology evidence="2">Multi-pass membrane protein</topology>
    </subcellularLocation>
</comment>
<keyword evidence="12" id="KW-0297">G-protein coupled receptor</keyword>
<comment type="similarity">
    <text evidence="3">Belongs to the G-protein coupled receptor 2 family. LN-TM7 subfamily.</text>
</comment>
<evidence type="ECO:0000259" key="29">
    <source>
        <dbReference type="PROSITE" id="PS50261"/>
    </source>
</evidence>
<protein>
    <submittedName>
        <fullName evidence="31">Cadherin EGF LAG seven-pass G-type receptor 1-like</fullName>
    </submittedName>
</protein>
<evidence type="ECO:0000259" key="26">
    <source>
        <dbReference type="PROSITE" id="PS50026"/>
    </source>
</evidence>
<dbReference type="Pfam" id="PF16489">
    <property type="entry name" value="GAIN"/>
    <property type="match status" value="1"/>
</dbReference>
<dbReference type="PROSITE" id="PS50026">
    <property type="entry name" value="EGF_3"/>
    <property type="match status" value="6"/>
</dbReference>
<dbReference type="PROSITE" id="PS50221">
    <property type="entry name" value="GAIN_B"/>
    <property type="match status" value="1"/>
</dbReference>
<keyword evidence="19 22" id="KW-0424">Laminin EGF-like domain</keyword>
<feature type="domain" description="Cadherin" evidence="30">
    <location>
        <begin position="329"/>
        <end position="435"/>
    </location>
</feature>
<keyword evidence="32" id="KW-1185">Reference proteome</keyword>
<dbReference type="CDD" id="cd00055">
    <property type="entry name" value="EGF_Lam"/>
    <property type="match status" value="2"/>
</dbReference>
<dbReference type="FunFam" id="2.60.120.200:FF:000020">
    <property type="entry name" value="Cadherin EGF LAG seven-pass G-type receptor 2"/>
    <property type="match status" value="1"/>
</dbReference>
<dbReference type="CDD" id="cd00110">
    <property type="entry name" value="LamG"/>
    <property type="match status" value="2"/>
</dbReference>
<evidence type="ECO:0000256" key="9">
    <source>
        <dbReference type="ARBA" id="ARBA00022737"/>
    </source>
</evidence>
<dbReference type="PROSITE" id="PS00232">
    <property type="entry name" value="CADHERIN_1"/>
    <property type="match status" value="6"/>
</dbReference>
<dbReference type="InterPro" id="IPR000742">
    <property type="entry name" value="EGF"/>
</dbReference>
<dbReference type="SMART" id="SM00180">
    <property type="entry name" value="EGF_Lam"/>
    <property type="match status" value="1"/>
</dbReference>
<dbReference type="Gene3D" id="2.60.40.60">
    <property type="entry name" value="Cadherins"/>
    <property type="match status" value="9"/>
</dbReference>
<keyword evidence="7 24" id="KW-0812">Transmembrane</keyword>
<dbReference type="GO" id="GO:0005886">
    <property type="term" value="C:plasma membrane"/>
    <property type="evidence" value="ECO:0007669"/>
    <property type="project" value="UniProtKB-SubCell"/>
</dbReference>
<keyword evidence="18" id="KW-0379">Hydroxylation</keyword>
<dbReference type="SMART" id="SM00008">
    <property type="entry name" value="HormR"/>
    <property type="match status" value="1"/>
</dbReference>
<proteinExistence type="inferred from homology"/>
<evidence type="ECO:0000256" key="15">
    <source>
        <dbReference type="ARBA" id="ARBA00023170"/>
    </source>
</evidence>
<feature type="domain" description="Laminin G" evidence="25">
    <location>
        <begin position="1404"/>
        <end position="1608"/>
    </location>
</feature>
<feature type="domain" description="EGF-like" evidence="26">
    <location>
        <begin position="1611"/>
        <end position="1647"/>
    </location>
</feature>
<evidence type="ECO:0000256" key="20">
    <source>
        <dbReference type="PROSITE-ProRule" id="PRU00043"/>
    </source>
</evidence>
<keyword evidence="17" id="KW-0807">Transducer</keyword>
<dbReference type="InterPro" id="IPR017981">
    <property type="entry name" value="GPCR_2-like_7TM"/>
</dbReference>
<dbReference type="GO" id="GO:0060218">
    <property type="term" value="P:hematopoietic stem cell differentiation"/>
    <property type="evidence" value="ECO:0007669"/>
    <property type="project" value="UniProtKB-ARBA"/>
</dbReference>
<dbReference type="InterPro" id="IPR020894">
    <property type="entry name" value="Cadherin_CS"/>
</dbReference>
<dbReference type="FunFam" id="2.10.25.10:FF:000472">
    <property type="entry name" value="Uncharacterized protein, isoform A"/>
    <property type="match status" value="1"/>
</dbReference>
<dbReference type="Pfam" id="PF00053">
    <property type="entry name" value="EGF_laminin"/>
    <property type="match status" value="1"/>
</dbReference>
<reference evidence="31" key="1">
    <citation type="submission" date="2025-08" db="UniProtKB">
        <authorList>
            <consortium name="Ensembl"/>
        </authorList>
    </citation>
    <scope>IDENTIFICATION</scope>
</reference>
<dbReference type="FunFam" id="2.60.40.60:FF:000010">
    <property type="entry name" value="Cadherin EGF LAG seven-pass G-type receptor 3"/>
    <property type="match status" value="2"/>
</dbReference>
<feature type="domain" description="Cadherin" evidence="30">
    <location>
        <begin position="542"/>
        <end position="646"/>
    </location>
</feature>
<feature type="transmembrane region" description="Helical" evidence="24">
    <location>
        <begin position="2492"/>
        <end position="2509"/>
    </location>
</feature>
<dbReference type="InterPro" id="IPR002049">
    <property type="entry name" value="LE_dom"/>
</dbReference>
<feature type="disulfide bond" evidence="22">
    <location>
        <begin position="1963"/>
        <end position="1980"/>
    </location>
</feature>
<evidence type="ECO:0000256" key="7">
    <source>
        <dbReference type="ARBA" id="ARBA00022692"/>
    </source>
</evidence>
<feature type="domain" description="G-protein coupled receptors family 2 profile 2" evidence="29">
    <location>
        <begin position="2426"/>
        <end position="2596"/>
    </location>
</feature>
<dbReference type="GO" id="GO:0045597">
    <property type="term" value="P:positive regulation of cell differentiation"/>
    <property type="evidence" value="ECO:0007669"/>
    <property type="project" value="UniProtKB-ARBA"/>
</dbReference>
<dbReference type="Pfam" id="PF00008">
    <property type="entry name" value="EGF"/>
    <property type="match status" value="2"/>
</dbReference>
<keyword evidence="9" id="KW-0677">Repeat</keyword>
<feature type="domain" description="Cadherin" evidence="30">
    <location>
        <begin position="221"/>
        <end position="328"/>
    </location>
</feature>
<feature type="domain" description="EGF-like" evidence="26">
    <location>
        <begin position="1265"/>
        <end position="1323"/>
    </location>
</feature>
<dbReference type="FunFam" id="2.10.25.10:FF:000012">
    <property type="entry name" value="Delta-like protein"/>
    <property type="match status" value="1"/>
</dbReference>
<dbReference type="PROSITE" id="PS50261">
    <property type="entry name" value="G_PROTEIN_RECEP_F2_4"/>
    <property type="match status" value="1"/>
</dbReference>
<dbReference type="InterPro" id="IPR001879">
    <property type="entry name" value="GPCR_2_extracellular_dom"/>
</dbReference>
<dbReference type="InterPro" id="IPR036445">
    <property type="entry name" value="GPCR_2_extracell_dom_sf"/>
</dbReference>
<dbReference type="Pfam" id="PF23592">
    <property type="entry name" value="Cadherin_CELSR2_9th"/>
    <property type="match status" value="1"/>
</dbReference>
<evidence type="ECO:0000256" key="22">
    <source>
        <dbReference type="PROSITE-ProRule" id="PRU00460"/>
    </source>
</evidence>
<feature type="domain" description="EGF-like" evidence="26">
    <location>
        <begin position="1325"/>
        <end position="1361"/>
    </location>
</feature>
<dbReference type="PROSITE" id="PS50027">
    <property type="entry name" value="EGF_LAM_2"/>
    <property type="match status" value="1"/>
</dbReference>
<evidence type="ECO:0000256" key="24">
    <source>
        <dbReference type="SAM" id="Phobius"/>
    </source>
</evidence>
<feature type="disulfide bond" evidence="21">
    <location>
        <begin position="1313"/>
        <end position="1322"/>
    </location>
</feature>
<dbReference type="SMART" id="SM00179">
    <property type="entry name" value="EGF_CA"/>
    <property type="match status" value="5"/>
</dbReference>
<evidence type="ECO:0000259" key="27">
    <source>
        <dbReference type="PROSITE" id="PS50027"/>
    </source>
</evidence>
<evidence type="ECO:0000256" key="18">
    <source>
        <dbReference type="ARBA" id="ARBA00023278"/>
    </source>
</evidence>
<dbReference type="FunFam" id="2.60.120.200:FF:000059">
    <property type="entry name" value="Cadherin EGF LAG seven-pass G-type receptor 1"/>
    <property type="match status" value="1"/>
</dbReference>
<evidence type="ECO:0000313" key="31">
    <source>
        <dbReference type="Ensembl" id="ENSMAMP00000031749.2"/>
    </source>
</evidence>
<evidence type="ECO:0000256" key="21">
    <source>
        <dbReference type="PROSITE-ProRule" id="PRU00076"/>
    </source>
</evidence>
<dbReference type="PANTHER" id="PTHR24026">
    <property type="entry name" value="FAT ATYPICAL CADHERIN-RELATED"/>
    <property type="match status" value="1"/>
</dbReference>
<dbReference type="FunFam" id="2.60.40.60:FF:000181">
    <property type="entry name" value="Predicted protein"/>
    <property type="match status" value="1"/>
</dbReference>
<keyword evidence="8" id="KW-0732">Signal</keyword>
<feature type="domain" description="Cadherin" evidence="30">
    <location>
        <begin position="436"/>
        <end position="541"/>
    </location>
</feature>
<evidence type="ECO:0000256" key="16">
    <source>
        <dbReference type="ARBA" id="ARBA00023180"/>
    </source>
</evidence>